<dbReference type="AlphaFoldDB" id="A0AA36MZU2"/>
<dbReference type="EMBL" id="CAUJNA010001271">
    <property type="protein sequence ID" value="CAJ1385711.1"/>
    <property type="molecule type" value="Genomic_DNA"/>
</dbReference>
<sequence length="102" mass="10871">PESNKATVHMASPTSKSGGGKPEGLPQLVPDEAPSRELAPGVADCVANPLQAQYAWDSINSLIETCRRVRMKNWQAVSEFPRQGPFFEGMPKGSSSETVTGA</sequence>
<dbReference type="Proteomes" id="UP001178507">
    <property type="component" value="Unassembled WGS sequence"/>
</dbReference>
<accession>A0AA36MZU2</accession>
<feature type="compositionally biased region" description="Polar residues" evidence="1">
    <location>
        <begin position="1"/>
        <end position="16"/>
    </location>
</feature>
<name>A0AA36MZU2_9DINO</name>
<evidence type="ECO:0000313" key="3">
    <source>
        <dbReference type="Proteomes" id="UP001178507"/>
    </source>
</evidence>
<gene>
    <name evidence="2" type="ORF">EVOR1521_LOCUS12260</name>
</gene>
<feature type="non-terminal residue" evidence="2">
    <location>
        <position position="102"/>
    </location>
</feature>
<keyword evidence="3" id="KW-1185">Reference proteome</keyword>
<protein>
    <submittedName>
        <fullName evidence="2">Uncharacterized protein</fullName>
    </submittedName>
</protein>
<organism evidence="2 3">
    <name type="scientific">Effrenium voratum</name>
    <dbReference type="NCBI Taxonomy" id="2562239"/>
    <lineage>
        <taxon>Eukaryota</taxon>
        <taxon>Sar</taxon>
        <taxon>Alveolata</taxon>
        <taxon>Dinophyceae</taxon>
        <taxon>Suessiales</taxon>
        <taxon>Symbiodiniaceae</taxon>
        <taxon>Effrenium</taxon>
    </lineage>
</organism>
<comment type="caution">
    <text evidence="2">The sequence shown here is derived from an EMBL/GenBank/DDBJ whole genome shotgun (WGS) entry which is preliminary data.</text>
</comment>
<evidence type="ECO:0000256" key="1">
    <source>
        <dbReference type="SAM" id="MobiDB-lite"/>
    </source>
</evidence>
<feature type="region of interest" description="Disordered" evidence="1">
    <location>
        <begin position="82"/>
        <end position="102"/>
    </location>
</feature>
<evidence type="ECO:0000313" key="2">
    <source>
        <dbReference type="EMBL" id="CAJ1385711.1"/>
    </source>
</evidence>
<feature type="region of interest" description="Disordered" evidence="1">
    <location>
        <begin position="1"/>
        <end position="33"/>
    </location>
</feature>
<proteinExistence type="predicted"/>
<reference evidence="2" key="1">
    <citation type="submission" date="2023-08" db="EMBL/GenBank/DDBJ databases">
        <authorList>
            <person name="Chen Y."/>
            <person name="Shah S."/>
            <person name="Dougan E. K."/>
            <person name="Thang M."/>
            <person name="Chan C."/>
        </authorList>
    </citation>
    <scope>NUCLEOTIDE SEQUENCE</scope>
</reference>
<feature type="compositionally biased region" description="Polar residues" evidence="1">
    <location>
        <begin position="93"/>
        <end position="102"/>
    </location>
</feature>